<dbReference type="EnsemblPlants" id="Bo6g054800.1">
    <property type="protein sequence ID" value="Bo6g054800.1"/>
    <property type="gene ID" value="Bo6g054800"/>
</dbReference>
<feature type="region of interest" description="Disordered" evidence="1">
    <location>
        <begin position="244"/>
        <end position="266"/>
    </location>
</feature>
<feature type="compositionally biased region" description="Basic and acidic residues" evidence="1">
    <location>
        <begin position="252"/>
        <end position="266"/>
    </location>
</feature>
<feature type="compositionally biased region" description="Basic and acidic residues" evidence="1">
    <location>
        <begin position="364"/>
        <end position="375"/>
    </location>
</feature>
<feature type="region of interest" description="Disordered" evidence="1">
    <location>
        <begin position="316"/>
        <end position="416"/>
    </location>
</feature>
<protein>
    <submittedName>
        <fullName evidence="2">Uncharacterized protein</fullName>
    </submittedName>
</protein>
<proteinExistence type="predicted"/>
<reference evidence="2" key="2">
    <citation type="submission" date="2015-03" db="UniProtKB">
        <authorList>
            <consortium name="EnsemblPlants"/>
        </authorList>
    </citation>
    <scope>IDENTIFICATION</scope>
</reference>
<dbReference type="HOGENOM" id="CLU_661152_0_0_1"/>
<keyword evidence="3" id="KW-1185">Reference proteome</keyword>
<sequence length="416" mass="46932">MKQRSWNSCYLDLQWQRTLSDKGKGKVVAGDNKLKSNTRTKSCRKTLEPQFDGCLDDSSSEDEEDQAYDFDYEEESELYKEQVYDCSSEESDSSDCETISCDPMLSPDTDQRSPNVLPKEGCSKTNTKPTSSSKSTQIPKRTTSQKHCGYIDDGDPTHKCEHCGAIMWYGQVQLPLLKESPPTLQRLLYGIDAKSRYFRENIRQLNMVFSFTSLGGRCDRSVQRGCGPLKMFVLQGENYHLMGSLKPPPGDPAKKYKKSAESSKKETIRNQVIDSLLKMLNEVNPYVHQFRSAKDRFNTNPEEAFHMRIVSSREKDGRIYDTPTASESMEATSRSDAMRSLQTTSQSDLAGATLRSRSPSHPGGRRELTRSDLSERPLQVAPDPERLGQSDTPRSLACISRDDNTMEPEGPLRATH</sequence>
<organism evidence="2 3">
    <name type="scientific">Brassica oleracea var. oleracea</name>
    <dbReference type="NCBI Taxonomy" id="109376"/>
    <lineage>
        <taxon>Eukaryota</taxon>
        <taxon>Viridiplantae</taxon>
        <taxon>Streptophyta</taxon>
        <taxon>Embryophyta</taxon>
        <taxon>Tracheophyta</taxon>
        <taxon>Spermatophyta</taxon>
        <taxon>Magnoliopsida</taxon>
        <taxon>eudicotyledons</taxon>
        <taxon>Gunneridae</taxon>
        <taxon>Pentapetalae</taxon>
        <taxon>rosids</taxon>
        <taxon>malvids</taxon>
        <taxon>Brassicales</taxon>
        <taxon>Brassicaceae</taxon>
        <taxon>Brassiceae</taxon>
        <taxon>Brassica</taxon>
    </lineage>
</organism>
<feature type="compositionally biased region" description="Low complexity" evidence="1">
    <location>
        <begin position="123"/>
        <end position="136"/>
    </location>
</feature>
<dbReference type="Proteomes" id="UP000032141">
    <property type="component" value="Chromosome C6"/>
</dbReference>
<dbReference type="eggNOG" id="KOG0987">
    <property type="taxonomic scope" value="Eukaryota"/>
</dbReference>
<evidence type="ECO:0000313" key="3">
    <source>
        <dbReference type="Proteomes" id="UP000032141"/>
    </source>
</evidence>
<name>A0A0D3CSJ9_BRAOL</name>
<feature type="region of interest" description="Disordered" evidence="1">
    <location>
        <begin position="89"/>
        <end position="146"/>
    </location>
</feature>
<dbReference type="PANTHER" id="PTHR45786:SF66">
    <property type="entry name" value="HOOK MOTIF PROTEIN, PUTATIVE-RELATED"/>
    <property type="match status" value="1"/>
</dbReference>
<evidence type="ECO:0000256" key="1">
    <source>
        <dbReference type="SAM" id="MobiDB-lite"/>
    </source>
</evidence>
<dbReference type="PANTHER" id="PTHR45786">
    <property type="entry name" value="DNA BINDING PROTEIN-LIKE"/>
    <property type="match status" value="1"/>
</dbReference>
<dbReference type="Gramene" id="Bo6g054800.1">
    <property type="protein sequence ID" value="Bo6g054800.1"/>
    <property type="gene ID" value="Bo6g054800"/>
</dbReference>
<dbReference type="AlphaFoldDB" id="A0A0D3CSJ9"/>
<reference evidence="2 3" key="1">
    <citation type="journal article" date="2014" name="Genome Biol.">
        <title>Transcriptome and methylome profiling reveals relics of genome dominance in the mesopolyploid Brassica oleracea.</title>
        <authorList>
            <person name="Parkin I.A."/>
            <person name="Koh C."/>
            <person name="Tang H."/>
            <person name="Robinson S.J."/>
            <person name="Kagale S."/>
            <person name="Clarke W.E."/>
            <person name="Town C.D."/>
            <person name="Nixon J."/>
            <person name="Krishnakumar V."/>
            <person name="Bidwell S.L."/>
            <person name="Denoeud F."/>
            <person name="Belcram H."/>
            <person name="Links M.G."/>
            <person name="Just J."/>
            <person name="Clarke C."/>
            <person name="Bender T."/>
            <person name="Huebert T."/>
            <person name="Mason A.S."/>
            <person name="Pires J.C."/>
            <person name="Barker G."/>
            <person name="Moore J."/>
            <person name="Walley P.G."/>
            <person name="Manoli S."/>
            <person name="Batley J."/>
            <person name="Edwards D."/>
            <person name="Nelson M.N."/>
            <person name="Wang X."/>
            <person name="Paterson A.H."/>
            <person name="King G."/>
            <person name="Bancroft I."/>
            <person name="Chalhoub B."/>
            <person name="Sharpe A.G."/>
        </authorList>
    </citation>
    <scope>NUCLEOTIDE SEQUENCE</scope>
    <source>
        <strain evidence="2 3">cv. TO1000</strain>
    </source>
</reference>
<accession>A0A0D3CSJ9</accession>
<evidence type="ECO:0000313" key="2">
    <source>
        <dbReference type="EnsemblPlants" id="Bo6g054800.1"/>
    </source>
</evidence>
<dbReference type="OMA" id="DCETISC"/>
<feature type="compositionally biased region" description="Polar residues" evidence="1">
    <location>
        <begin position="137"/>
        <end position="146"/>
    </location>
</feature>
<feature type="compositionally biased region" description="Polar residues" evidence="1">
    <location>
        <begin position="323"/>
        <end position="348"/>
    </location>
</feature>
<dbReference type="STRING" id="109376.A0A0D3CSJ9"/>